<feature type="non-terminal residue" evidence="2">
    <location>
        <position position="200"/>
    </location>
</feature>
<dbReference type="EMBL" id="ML994615">
    <property type="protein sequence ID" value="KAF2192452.1"/>
    <property type="molecule type" value="Genomic_DNA"/>
</dbReference>
<keyword evidence="3" id="KW-1185">Reference proteome</keyword>
<protein>
    <submittedName>
        <fullName evidence="2">Ankyrin repeat protein</fullName>
    </submittedName>
</protein>
<evidence type="ECO:0000259" key="1">
    <source>
        <dbReference type="Pfam" id="PF22939"/>
    </source>
</evidence>
<accession>A0A6A6ENA8</accession>
<sequence length="200" mass="22682">MLSSPALANICYRFLLAQLHMDSLKGQITVGHIELALENLPRGIKGLYNTYDQAMIRIDGQVDGFKTLAKQILVWITHAKRALSTSELQHAIAVQIGKPVLDTKFLPEIEFLGSACAGLVTIDENSDIVRLVHYTTREYFEKRIDTLFPHAHTEITKTCITYLSFDSFKDGFCEQGKDLDNRLKPHVFYEYAAKHWGDHA</sequence>
<evidence type="ECO:0000313" key="2">
    <source>
        <dbReference type="EMBL" id="KAF2192452.1"/>
    </source>
</evidence>
<dbReference type="Proteomes" id="UP000800200">
    <property type="component" value="Unassembled WGS sequence"/>
</dbReference>
<proteinExistence type="predicted"/>
<name>A0A6A6ENA8_9PEZI</name>
<dbReference type="AlphaFoldDB" id="A0A6A6ENA8"/>
<feature type="domain" description="GPI inositol-deacylase winged helix" evidence="1">
    <location>
        <begin position="64"/>
        <end position="141"/>
    </location>
</feature>
<dbReference type="PANTHER" id="PTHR10039">
    <property type="entry name" value="AMELOGENIN"/>
    <property type="match status" value="1"/>
</dbReference>
<dbReference type="Pfam" id="PF22939">
    <property type="entry name" value="WHD_GPIID"/>
    <property type="match status" value="1"/>
</dbReference>
<organism evidence="2 3">
    <name type="scientific">Zopfia rhizophila CBS 207.26</name>
    <dbReference type="NCBI Taxonomy" id="1314779"/>
    <lineage>
        <taxon>Eukaryota</taxon>
        <taxon>Fungi</taxon>
        <taxon>Dikarya</taxon>
        <taxon>Ascomycota</taxon>
        <taxon>Pezizomycotina</taxon>
        <taxon>Dothideomycetes</taxon>
        <taxon>Dothideomycetes incertae sedis</taxon>
        <taxon>Zopfiaceae</taxon>
        <taxon>Zopfia</taxon>
    </lineage>
</organism>
<dbReference type="PANTHER" id="PTHR10039:SF15">
    <property type="entry name" value="NACHT DOMAIN-CONTAINING PROTEIN"/>
    <property type="match status" value="1"/>
</dbReference>
<dbReference type="OrthoDB" id="195446at2759"/>
<dbReference type="InterPro" id="IPR054471">
    <property type="entry name" value="GPIID_WHD"/>
</dbReference>
<gene>
    <name evidence="2" type="ORF">K469DRAFT_553905</name>
</gene>
<reference evidence="2" key="1">
    <citation type="journal article" date="2020" name="Stud. Mycol.">
        <title>101 Dothideomycetes genomes: a test case for predicting lifestyles and emergence of pathogens.</title>
        <authorList>
            <person name="Haridas S."/>
            <person name="Albert R."/>
            <person name="Binder M."/>
            <person name="Bloem J."/>
            <person name="Labutti K."/>
            <person name="Salamov A."/>
            <person name="Andreopoulos B."/>
            <person name="Baker S."/>
            <person name="Barry K."/>
            <person name="Bills G."/>
            <person name="Bluhm B."/>
            <person name="Cannon C."/>
            <person name="Castanera R."/>
            <person name="Culley D."/>
            <person name="Daum C."/>
            <person name="Ezra D."/>
            <person name="Gonzalez J."/>
            <person name="Henrissat B."/>
            <person name="Kuo A."/>
            <person name="Liang C."/>
            <person name="Lipzen A."/>
            <person name="Lutzoni F."/>
            <person name="Magnuson J."/>
            <person name="Mondo S."/>
            <person name="Nolan M."/>
            <person name="Ohm R."/>
            <person name="Pangilinan J."/>
            <person name="Park H.-J."/>
            <person name="Ramirez L."/>
            <person name="Alfaro M."/>
            <person name="Sun H."/>
            <person name="Tritt A."/>
            <person name="Yoshinaga Y."/>
            <person name="Zwiers L.-H."/>
            <person name="Turgeon B."/>
            <person name="Goodwin S."/>
            <person name="Spatafora J."/>
            <person name="Crous P."/>
            <person name="Grigoriev I."/>
        </authorList>
    </citation>
    <scope>NUCLEOTIDE SEQUENCE</scope>
    <source>
        <strain evidence="2">CBS 207.26</strain>
    </source>
</reference>
<evidence type="ECO:0000313" key="3">
    <source>
        <dbReference type="Proteomes" id="UP000800200"/>
    </source>
</evidence>